<evidence type="ECO:0000259" key="12">
    <source>
        <dbReference type="Pfam" id="PF22997"/>
    </source>
</evidence>
<dbReference type="EMBL" id="CAJVPJ010000326">
    <property type="protein sequence ID" value="CAG8512076.1"/>
    <property type="molecule type" value="Genomic_DNA"/>
</dbReference>
<evidence type="ECO:0000256" key="2">
    <source>
        <dbReference type="ARBA" id="ARBA00012543"/>
    </source>
</evidence>
<feature type="transmembrane region" description="Helical" evidence="11">
    <location>
        <begin position="139"/>
        <end position="155"/>
    </location>
</feature>
<dbReference type="GO" id="GO:0006031">
    <property type="term" value="P:chitin biosynthetic process"/>
    <property type="evidence" value="ECO:0007669"/>
    <property type="project" value="TreeGrafter"/>
</dbReference>
<keyword evidence="6 11" id="KW-0812">Transmembrane</keyword>
<dbReference type="Pfam" id="PF03142">
    <property type="entry name" value="Chitin_synth_2"/>
    <property type="match status" value="1"/>
</dbReference>
<evidence type="ECO:0000256" key="6">
    <source>
        <dbReference type="ARBA" id="ARBA00022692"/>
    </source>
</evidence>
<evidence type="ECO:0000256" key="10">
    <source>
        <dbReference type="SAM" id="MobiDB-lite"/>
    </source>
</evidence>
<feature type="domain" description="Chitin synthase 4-like" evidence="12">
    <location>
        <begin position="333"/>
        <end position="413"/>
    </location>
</feature>
<feature type="compositionally biased region" description="Polar residues" evidence="10">
    <location>
        <begin position="529"/>
        <end position="557"/>
    </location>
</feature>
<feature type="compositionally biased region" description="Polar residues" evidence="10">
    <location>
        <begin position="1285"/>
        <end position="1294"/>
    </location>
</feature>
<comment type="caution">
    <text evidence="13">The sequence shown here is derived from an EMBL/GenBank/DDBJ whole genome shotgun (WGS) entry which is preliminary data.</text>
</comment>
<evidence type="ECO:0000313" key="13">
    <source>
        <dbReference type="EMBL" id="CAG8512076.1"/>
    </source>
</evidence>
<feature type="compositionally biased region" description="Basic and acidic residues" evidence="10">
    <location>
        <begin position="1265"/>
        <end position="1278"/>
    </location>
</feature>
<protein>
    <recommendedName>
        <fullName evidence="2">chitin synthase</fullName>
        <ecNumber evidence="2">2.4.1.16</ecNumber>
    </recommendedName>
</protein>
<proteinExistence type="predicted"/>
<feature type="transmembrane region" description="Helical" evidence="11">
    <location>
        <begin position="426"/>
        <end position="453"/>
    </location>
</feature>
<feature type="compositionally biased region" description="Polar residues" evidence="10">
    <location>
        <begin position="1251"/>
        <end position="1264"/>
    </location>
</feature>
<evidence type="ECO:0000256" key="11">
    <source>
        <dbReference type="SAM" id="Phobius"/>
    </source>
</evidence>
<dbReference type="EC" id="2.4.1.16" evidence="2"/>
<keyword evidence="14" id="KW-1185">Reference proteome</keyword>
<keyword evidence="3" id="KW-1003">Cell membrane</keyword>
<feature type="compositionally biased region" description="Polar residues" evidence="10">
    <location>
        <begin position="1302"/>
        <end position="1321"/>
    </location>
</feature>
<feature type="region of interest" description="Disordered" evidence="10">
    <location>
        <begin position="96"/>
        <end position="129"/>
    </location>
</feature>
<gene>
    <name evidence="13" type="ORF">POCULU_LOCUS3124</name>
</gene>
<evidence type="ECO:0000313" key="14">
    <source>
        <dbReference type="Proteomes" id="UP000789572"/>
    </source>
</evidence>
<dbReference type="SUPFAM" id="SSF53448">
    <property type="entry name" value="Nucleotide-diphospho-sugar transferases"/>
    <property type="match status" value="1"/>
</dbReference>
<feature type="transmembrane region" description="Helical" evidence="11">
    <location>
        <begin position="1047"/>
        <end position="1066"/>
    </location>
</feature>
<feature type="compositionally biased region" description="Low complexity" evidence="10">
    <location>
        <begin position="563"/>
        <end position="573"/>
    </location>
</feature>
<keyword evidence="9" id="KW-0325">Glycoprotein</keyword>
<feature type="compositionally biased region" description="Basic residues" evidence="10">
    <location>
        <begin position="116"/>
        <end position="129"/>
    </location>
</feature>
<feature type="region of interest" description="Disordered" evidence="10">
    <location>
        <begin position="1"/>
        <end position="70"/>
    </location>
</feature>
<organism evidence="13 14">
    <name type="scientific">Paraglomus occultum</name>
    <dbReference type="NCBI Taxonomy" id="144539"/>
    <lineage>
        <taxon>Eukaryota</taxon>
        <taxon>Fungi</taxon>
        <taxon>Fungi incertae sedis</taxon>
        <taxon>Mucoromycota</taxon>
        <taxon>Glomeromycotina</taxon>
        <taxon>Glomeromycetes</taxon>
        <taxon>Paraglomerales</taxon>
        <taxon>Paraglomeraceae</taxon>
        <taxon>Paraglomus</taxon>
    </lineage>
</organism>
<dbReference type="Pfam" id="PF22997">
    <property type="entry name" value="CHS4"/>
    <property type="match status" value="1"/>
</dbReference>
<evidence type="ECO:0000256" key="4">
    <source>
        <dbReference type="ARBA" id="ARBA00022676"/>
    </source>
</evidence>
<feature type="transmembrane region" description="Helical" evidence="11">
    <location>
        <begin position="1019"/>
        <end position="1041"/>
    </location>
</feature>
<feature type="region of interest" description="Disordered" evidence="10">
    <location>
        <begin position="1250"/>
        <end position="1421"/>
    </location>
</feature>
<feature type="transmembrane region" description="Helical" evidence="11">
    <location>
        <begin position="1078"/>
        <end position="1097"/>
    </location>
</feature>
<evidence type="ECO:0000256" key="8">
    <source>
        <dbReference type="ARBA" id="ARBA00023136"/>
    </source>
</evidence>
<feature type="compositionally biased region" description="Low complexity" evidence="10">
    <location>
        <begin position="37"/>
        <end position="57"/>
    </location>
</feature>
<evidence type="ECO:0000256" key="7">
    <source>
        <dbReference type="ARBA" id="ARBA00022989"/>
    </source>
</evidence>
<keyword evidence="4" id="KW-0328">Glycosyltransferase</keyword>
<dbReference type="CDD" id="cd04190">
    <property type="entry name" value="Chitin_synth_C"/>
    <property type="match status" value="1"/>
</dbReference>
<dbReference type="InterPro" id="IPR004835">
    <property type="entry name" value="Chitin_synth"/>
</dbReference>
<name>A0A9N9F6A1_9GLOM</name>
<dbReference type="GO" id="GO:0004100">
    <property type="term" value="F:chitin synthase activity"/>
    <property type="evidence" value="ECO:0007669"/>
    <property type="project" value="UniProtKB-EC"/>
</dbReference>
<dbReference type="Proteomes" id="UP000789572">
    <property type="component" value="Unassembled WGS sequence"/>
</dbReference>
<evidence type="ECO:0000256" key="9">
    <source>
        <dbReference type="ARBA" id="ARBA00023180"/>
    </source>
</evidence>
<feature type="transmembrane region" description="Helical" evidence="11">
    <location>
        <begin position="176"/>
        <end position="195"/>
    </location>
</feature>
<keyword evidence="8 11" id="KW-0472">Membrane</keyword>
<reference evidence="13" key="1">
    <citation type="submission" date="2021-06" db="EMBL/GenBank/DDBJ databases">
        <authorList>
            <person name="Kallberg Y."/>
            <person name="Tangrot J."/>
            <person name="Rosling A."/>
        </authorList>
    </citation>
    <scope>NUCLEOTIDE SEQUENCE</scope>
    <source>
        <strain evidence="13">IA702</strain>
    </source>
</reference>
<keyword evidence="7 11" id="KW-1133">Transmembrane helix</keyword>
<evidence type="ECO:0000256" key="3">
    <source>
        <dbReference type="ARBA" id="ARBA00022475"/>
    </source>
</evidence>
<dbReference type="GO" id="GO:0005886">
    <property type="term" value="C:plasma membrane"/>
    <property type="evidence" value="ECO:0007669"/>
    <property type="project" value="UniProtKB-SubCell"/>
</dbReference>
<dbReference type="PANTHER" id="PTHR22914:SF16">
    <property type="entry name" value="CHITIN SYNTHASE 3"/>
    <property type="match status" value="1"/>
</dbReference>
<dbReference type="InterPro" id="IPR054295">
    <property type="entry name" value="CHS4-like_dom"/>
</dbReference>
<sequence>MSADPYRRSAVPIRNSVFNPATPSRPRPTPSVSFTQNSNRSTDDNNVNSSNVQSGFSLRRQKSLIRPDRERIDSNHPYYHYYAHASELAEDRIANSQTGNTPRRGKSVSERERPKSIKKKQHQGAVPRKKKPQRLPSCWIIFCYIVTFYAPSFLLSTCGRMKLPEVQRAWREKMGLITIILLICGAVGFITFGFTQTVCRSPPARINGGEATSGTVIVNGFAINFDDLDFQHPGFNGYQPSNPAYPPIDAGGKDASFLFQKANYNCRGLISPASGGNYFQQNDLLGWYFPCVIIGQNSVQTTVTKNFTVDACHANLDIKAQLADLIKNSAAEIFYTWEDIADPDRNLAVYNGFILDFNKLKWLDLSQVNIPQTFLTLMNPDNEYRGKDASLVFASKGEKHIADCLVDIVRVGSIDSKTMGCIASDLVLVVSLIFIVGVVLIKFILAVIFGWCISWRLGSFKPETYEERMKRAAEIEKWSENILKPAPQLKKQRNSFLPATSRFSNANFGRTGNGQAGAHQYGSYTNRRSQYLRPSSSTTSLTQGAPSTAKSSPTNSPRLLPISGSGNSSGPSSPGLPPSRSHSDLNTIALPELASVSKHGSTTSLALPKGYEAISTDSIDLHSNANTVLPDAGYQPFNFELAQTICLVTAYSESVEGLRTTLDSIATTDYPNTHKLILVIADGIIRGSGNELSTPEICLSMMKDFVIPKNKVEAHSYLAIADGTKRHNMAKVYAGFYKYDKTTVDPSKHQPVPIVTIVKCGPPEEASAPKPGNRGKRDSQLILMSFLQKVMFDERMTPLEYELFNAIWRVTGATPDKYELVLMVDADTKVYPDSLTRMISCMVQDHEIMGLCGETKIANKAHSFWTMIQVFEYYISHHSSKAFESVFGGVTCLPGCFCMYRIKTPKGPEGYWVPILANPDIVERYSENIVDTLHKKNLLLLGEDRYLSTLMLRTFPKRKMLFVPQAVCKTVVPDTFSVLLSQRRRWINSTVHNLMELVLVRDLCGTFCFSMQFVIFMELIGTVVLPAAISFTIYLIVISFIIRPIPFIPLLLLATILGLPAVLILMTSRKIVYVGWMLIYLFALPIWNFVLPVYAYWHFDDFSWGQTRQVAGEKSGRDDHGKKGEFDSSRLVMKRWADFERERRYREAIAEGLPPPVFIDDNHKLRYSVAESLDSENSSRTFESLAPLTKKVSMGRFSTPPGGGNYTEHGPPLPKGDLERQESANFQQTYYKDQAWKQVQVTSENDIELTDMSSTVSNSPTGYQQDRDLATDVPEHSSDPAIDSNPDSTVQQSSDRVEETDSSQITEYRAQNLSTPSSSDRISVYDDFYNKSPPAHNRRDAAGRGSPDSIALARGVTRQTSRESVHQQEMTQDQMSMSMLPSQPLKEEEESENVQVMSPKRYYNNYKQLRKDNSNSSSDQS</sequence>
<dbReference type="PANTHER" id="PTHR22914">
    <property type="entry name" value="CHITIN SYNTHASE"/>
    <property type="match status" value="1"/>
</dbReference>
<feature type="region of interest" description="Disordered" evidence="10">
    <location>
        <begin position="529"/>
        <end position="584"/>
    </location>
</feature>
<dbReference type="OrthoDB" id="370884at2759"/>
<comment type="subcellular location">
    <subcellularLocation>
        <location evidence="1">Cell membrane</location>
        <topology evidence="1">Multi-pass membrane protein</topology>
    </subcellularLocation>
</comment>
<evidence type="ECO:0000256" key="1">
    <source>
        <dbReference type="ARBA" id="ARBA00004651"/>
    </source>
</evidence>
<feature type="region of interest" description="Disordered" evidence="10">
    <location>
        <begin position="1193"/>
        <end position="1218"/>
    </location>
</feature>
<keyword evidence="5" id="KW-0808">Transferase</keyword>
<feature type="compositionally biased region" description="Polar residues" evidence="10">
    <location>
        <begin position="1367"/>
        <end position="1381"/>
    </location>
</feature>
<accession>A0A9N9F6A1</accession>
<evidence type="ECO:0000256" key="5">
    <source>
        <dbReference type="ARBA" id="ARBA00022679"/>
    </source>
</evidence>
<dbReference type="GO" id="GO:0030428">
    <property type="term" value="C:cell septum"/>
    <property type="evidence" value="ECO:0007669"/>
    <property type="project" value="TreeGrafter"/>
</dbReference>
<dbReference type="InterPro" id="IPR029044">
    <property type="entry name" value="Nucleotide-diphossugar_trans"/>
</dbReference>